<dbReference type="EMBL" id="JAUSUR010000008">
    <property type="protein sequence ID" value="MDQ0362762.1"/>
    <property type="molecule type" value="Genomic_DNA"/>
</dbReference>
<dbReference type="Gene3D" id="1.10.10.60">
    <property type="entry name" value="Homeodomain-like"/>
    <property type="match status" value="2"/>
</dbReference>
<dbReference type="InterPro" id="IPR009057">
    <property type="entry name" value="Homeodomain-like_sf"/>
</dbReference>
<dbReference type="InterPro" id="IPR018060">
    <property type="entry name" value="HTH_AraC"/>
</dbReference>
<evidence type="ECO:0000256" key="1">
    <source>
        <dbReference type="ARBA" id="ARBA00023015"/>
    </source>
</evidence>
<dbReference type="RefSeq" id="WP_307410743.1">
    <property type="nucleotide sequence ID" value="NZ_JAUSUR010000008.1"/>
</dbReference>
<evidence type="ECO:0000313" key="6">
    <source>
        <dbReference type="Proteomes" id="UP001230220"/>
    </source>
</evidence>
<comment type="caution">
    <text evidence="5">The sequence shown here is derived from an EMBL/GenBank/DDBJ whole genome shotgun (WGS) entry which is preliminary data.</text>
</comment>
<evidence type="ECO:0000256" key="3">
    <source>
        <dbReference type="ARBA" id="ARBA00023163"/>
    </source>
</evidence>
<dbReference type="SUPFAM" id="SSF46689">
    <property type="entry name" value="Homeodomain-like"/>
    <property type="match status" value="2"/>
</dbReference>
<keyword evidence="3" id="KW-0804">Transcription</keyword>
<reference evidence="5 6" key="1">
    <citation type="submission" date="2023-07" db="EMBL/GenBank/DDBJ databases">
        <title>Genomic Encyclopedia of Type Strains, Phase IV (KMG-IV): sequencing the most valuable type-strain genomes for metagenomic binning, comparative biology and taxonomic classification.</title>
        <authorList>
            <person name="Goeker M."/>
        </authorList>
    </citation>
    <scope>NUCLEOTIDE SEQUENCE [LARGE SCALE GENOMIC DNA]</scope>
    <source>
        <strain evidence="5 6">DSM 16784</strain>
    </source>
</reference>
<keyword evidence="2" id="KW-0238">DNA-binding</keyword>
<accession>A0ABU0E782</accession>
<evidence type="ECO:0000313" key="5">
    <source>
        <dbReference type="EMBL" id="MDQ0362762.1"/>
    </source>
</evidence>
<organism evidence="5 6">
    <name type="scientific">Breznakia pachnodae</name>
    <dbReference type="NCBI Taxonomy" id="265178"/>
    <lineage>
        <taxon>Bacteria</taxon>
        <taxon>Bacillati</taxon>
        <taxon>Bacillota</taxon>
        <taxon>Erysipelotrichia</taxon>
        <taxon>Erysipelotrichales</taxon>
        <taxon>Erysipelotrichaceae</taxon>
        <taxon>Breznakia</taxon>
    </lineage>
</organism>
<proteinExistence type="predicted"/>
<evidence type="ECO:0000256" key="2">
    <source>
        <dbReference type="ARBA" id="ARBA00023125"/>
    </source>
</evidence>
<gene>
    <name evidence="5" type="ORF">J2S15_003523</name>
</gene>
<keyword evidence="1" id="KW-0805">Transcription regulation</keyword>
<dbReference type="Proteomes" id="UP001230220">
    <property type="component" value="Unassembled WGS sequence"/>
</dbReference>
<dbReference type="PANTHER" id="PTHR47504">
    <property type="entry name" value="RIGHT ORIGIN-BINDING PROTEIN"/>
    <property type="match status" value="1"/>
</dbReference>
<dbReference type="PANTHER" id="PTHR47504:SF6">
    <property type="entry name" value="ARAC-FAMILY TRANSCRIPTIONAL REGULATOR"/>
    <property type="match status" value="1"/>
</dbReference>
<dbReference type="PROSITE" id="PS01124">
    <property type="entry name" value="HTH_ARAC_FAMILY_2"/>
    <property type="match status" value="1"/>
</dbReference>
<dbReference type="SMART" id="SM00342">
    <property type="entry name" value="HTH_ARAC"/>
    <property type="match status" value="1"/>
</dbReference>
<protein>
    <submittedName>
        <fullName evidence="5">AraC-like DNA-binding protein</fullName>
    </submittedName>
</protein>
<feature type="domain" description="HTH araC/xylS-type" evidence="4">
    <location>
        <begin position="7"/>
        <end position="105"/>
    </location>
</feature>
<evidence type="ECO:0000259" key="4">
    <source>
        <dbReference type="PROSITE" id="PS01124"/>
    </source>
</evidence>
<dbReference type="InterPro" id="IPR050959">
    <property type="entry name" value="MarA-like"/>
</dbReference>
<dbReference type="Pfam" id="PF12833">
    <property type="entry name" value="HTH_18"/>
    <property type="match status" value="1"/>
</dbReference>
<keyword evidence="6" id="KW-1185">Reference proteome</keyword>
<sequence>MSIQTKEKMVMWVKHNVEQSPSLEEMADYVGYSAFHCSREFKEFTGMTYKKYLANCKLEAIANDLVATSERIIDIAYRYGYSSSEVLSRAFRVVYLKSPREYREHYRSGQL</sequence>
<name>A0ABU0E782_9FIRM</name>